<name>A0A139X9U9_9CYAN</name>
<dbReference type="PANTHER" id="PTHR43394:SF1">
    <property type="entry name" value="ATP-BINDING CASSETTE SUB-FAMILY B MEMBER 10, MITOCHONDRIAL"/>
    <property type="match status" value="1"/>
</dbReference>
<proteinExistence type="predicted"/>
<evidence type="ECO:0000313" key="12">
    <source>
        <dbReference type="EMBL" id="KYC41455.1"/>
    </source>
</evidence>
<evidence type="ECO:0000256" key="3">
    <source>
        <dbReference type="ARBA" id="ARBA00022475"/>
    </source>
</evidence>
<dbReference type="PROSITE" id="PS50893">
    <property type="entry name" value="ABC_TRANSPORTER_2"/>
    <property type="match status" value="1"/>
</dbReference>
<dbReference type="FunFam" id="3.40.50.300:FF:000221">
    <property type="entry name" value="Multidrug ABC transporter ATP-binding protein"/>
    <property type="match status" value="1"/>
</dbReference>
<dbReference type="EMBL" id="ANNX02000021">
    <property type="protein sequence ID" value="KYC41455.1"/>
    <property type="molecule type" value="Genomic_DNA"/>
</dbReference>
<feature type="transmembrane region" description="Helical" evidence="9">
    <location>
        <begin position="164"/>
        <end position="185"/>
    </location>
</feature>
<dbReference type="GO" id="GO:0015421">
    <property type="term" value="F:ABC-type oligopeptide transporter activity"/>
    <property type="evidence" value="ECO:0007669"/>
    <property type="project" value="TreeGrafter"/>
</dbReference>
<keyword evidence="6" id="KW-0067">ATP-binding</keyword>
<dbReference type="Pfam" id="PF00664">
    <property type="entry name" value="ABC_membrane"/>
    <property type="match status" value="1"/>
</dbReference>
<feature type="transmembrane region" description="Helical" evidence="9">
    <location>
        <begin position="191"/>
        <end position="209"/>
    </location>
</feature>
<dbReference type="RefSeq" id="WP_017744447.1">
    <property type="nucleotide sequence ID" value="NZ_KQ976354.1"/>
</dbReference>
<dbReference type="InterPro" id="IPR003593">
    <property type="entry name" value="AAA+_ATPase"/>
</dbReference>
<dbReference type="Pfam" id="PF00005">
    <property type="entry name" value="ABC_tran"/>
    <property type="match status" value="1"/>
</dbReference>
<accession>A0A139X9U9</accession>
<dbReference type="GO" id="GO:0016887">
    <property type="term" value="F:ATP hydrolysis activity"/>
    <property type="evidence" value="ECO:0007669"/>
    <property type="project" value="InterPro"/>
</dbReference>
<keyword evidence="8 9" id="KW-0472">Membrane</keyword>
<dbReference type="GO" id="GO:0005886">
    <property type="term" value="C:plasma membrane"/>
    <property type="evidence" value="ECO:0007669"/>
    <property type="project" value="UniProtKB-SubCell"/>
</dbReference>
<dbReference type="Gene3D" id="1.20.1560.10">
    <property type="entry name" value="ABC transporter type 1, transmembrane domain"/>
    <property type="match status" value="1"/>
</dbReference>
<feature type="domain" description="ABC transporter" evidence="10">
    <location>
        <begin position="366"/>
        <end position="600"/>
    </location>
</feature>
<dbReference type="CDD" id="cd18564">
    <property type="entry name" value="ABC_6TM_exporter_like"/>
    <property type="match status" value="1"/>
</dbReference>
<dbReference type="InterPro" id="IPR011527">
    <property type="entry name" value="ABC1_TM_dom"/>
</dbReference>
<dbReference type="InterPro" id="IPR003439">
    <property type="entry name" value="ABC_transporter-like_ATP-bd"/>
</dbReference>
<evidence type="ECO:0000259" key="10">
    <source>
        <dbReference type="PROSITE" id="PS50893"/>
    </source>
</evidence>
<keyword evidence="4 9" id="KW-0812">Transmembrane</keyword>
<evidence type="ECO:0000259" key="11">
    <source>
        <dbReference type="PROSITE" id="PS50929"/>
    </source>
</evidence>
<evidence type="ECO:0000256" key="1">
    <source>
        <dbReference type="ARBA" id="ARBA00004651"/>
    </source>
</evidence>
<feature type="transmembrane region" description="Helical" evidence="9">
    <location>
        <begin position="277"/>
        <end position="297"/>
    </location>
</feature>
<evidence type="ECO:0000256" key="9">
    <source>
        <dbReference type="SAM" id="Phobius"/>
    </source>
</evidence>
<evidence type="ECO:0000313" key="13">
    <source>
        <dbReference type="Proteomes" id="UP000076925"/>
    </source>
</evidence>
<dbReference type="PROSITE" id="PS50929">
    <property type="entry name" value="ABC_TM1F"/>
    <property type="match status" value="1"/>
</dbReference>
<dbReference type="OrthoDB" id="544620at2"/>
<feature type="transmembrane region" description="Helical" evidence="9">
    <location>
        <begin position="33"/>
        <end position="51"/>
    </location>
</feature>
<dbReference type="InterPro" id="IPR036640">
    <property type="entry name" value="ABC1_TM_sf"/>
</dbReference>
<dbReference type="InterPro" id="IPR017871">
    <property type="entry name" value="ABC_transporter-like_CS"/>
</dbReference>
<comment type="caution">
    <text evidence="12">The sequence shown here is derived from an EMBL/GenBank/DDBJ whole genome shotgun (WGS) entry which is preliminary data.</text>
</comment>
<dbReference type="GO" id="GO:0005524">
    <property type="term" value="F:ATP binding"/>
    <property type="evidence" value="ECO:0007669"/>
    <property type="project" value="UniProtKB-KW"/>
</dbReference>
<keyword evidence="2" id="KW-0813">Transport</keyword>
<comment type="subcellular location">
    <subcellularLocation>
        <location evidence="1">Cell membrane</location>
        <topology evidence="1">Multi-pass membrane protein</topology>
    </subcellularLocation>
</comment>
<dbReference type="PROSITE" id="PS00211">
    <property type="entry name" value="ABC_TRANSPORTER_1"/>
    <property type="match status" value="1"/>
</dbReference>
<keyword evidence="3" id="KW-1003">Cell membrane</keyword>
<reference evidence="12 13" key="1">
    <citation type="journal article" date="2013" name="Genome Biol. Evol.">
        <title>Genomes of Stigonematalean cyanobacteria (subsection V) and the evolution of oxygenic photosynthesis from prokaryotes to plastids.</title>
        <authorList>
            <person name="Dagan T."/>
            <person name="Roettger M."/>
            <person name="Stucken K."/>
            <person name="Landan G."/>
            <person name="Koch R."/>
            <person name="Major P."/>
            <person name="Gould S.B."/>
            <person name="Goremykin V.V."/>
            <person name="Rippka R."/>
            <person name="Tandeau de Marsac N."/>
            <person name="Gugger M."/>
            <person name="Lockhart P.J."/>
            <person name="Allen J.F."/>
            <person name="Brune I."/>
            <person name="Maus I."/>
            <person name="Puhler A."/>
            <person name="Martin W.F."/>
        </authorList>
    </citation>
    <scope>NUCLEOTIDE SEQUENCE [LARGE SCALE GENOMIC DNA]</scope>
    <source>
        <strain evidence="12 13">PCC 7110</strain>
    </source>
</reference>
<keyword evidence="5" id="KW-0547">Nucleotide-binding</keyword>
<evidence type="ECO:0000256" key="4">
    <source>
        <dbReference type="ARBA" id="ARBA00022692"/>
    </source>
</evidence>
<evidence type="ECO:0000256" key="8">
    <source>
        <dbReference type="ARBA" id="ARBA00023136"/>
    </source>
</evidence>
<dbReference type="InterPro" id="IPR039421">
    <property type="entry name" value="Type_1_exporter"/>
</dbReference>
<dbReference type="InterPro" id="IPR027417">
    <property type="entry name" value="P-loop_NTPase"/>
</dbReference>
<evidence type="ECO:0000256" key="5">
    <source>
        <dbReference type="ARBA" id="ARBA00022741"/>
    </source>
</evidence>
<sequence length="619" mass="68691">MDRHSNEKELKVVLPGIRRVWYKLSPYAQKRKMLIGASFFALLLETGFRLLEPWPLKYIFDHILVSTHNNSSGILIDTGLPPLVLLSLLALSVVFISGLSSIAAYLSTYGMSLAIVQILSEVRGDLFSHLQRLSLSFHQKFKSGDLITRVTTDIEKMRIVIVKAVLPLVTNIVTLIGMLTVMFWLNWELALVAFTIFPLFLVLTGQIVSRIRKFAGKHRNSEGILASTTGETIGAIKVVQVLSLHSLLEGIFSKQNRKSLDEVTESLRLSAALERTVQVLMAIIIAVVLWKGSHAVLQKSLTPGELLVFMTYLKNAFEPMRKLSNQVGQIAKATASGERVVELLDYEPSVRDLPGATKAHPFFGTVRFENVTFAYTPNRIILKNINFVVQSGQQVAVVGPSGSGKSTLLSLILRLYDPVEGRILIDGQDIREYTLDSLRQQVSTVMQESILFAVSVRENIAYGKLEATHQEIEKAARLANAHDFIINLPQGYDTILGERGATLSGGQRQRIAIARAAIRQAPIVILDEPTTGLDNASERAVSKALERLTQERTTFLISHNLRAVKHADLILYVESGSLLEYGTHSELMKLGDRYASLYRLQNITNNGSFRKGGTYALEA</sequence>
<feature type="domain" description="ABC transmembrane type-1" evidence="11">
    <location>
        <begin position="37"/>
        <end position="332"/>
    </location>
</feature>
<gene>
    <name evidence="12" type="ORF">WA1_22460</name>
</gene>
<evidence type="ECO:0000256" key="2">
    <source>
        <dbReference type="ARBA" id="ARBA00022448"/>
    </source>
</evidence>
<dbReference type="Gene3D" id="3.40.50.300">
    <property type="entry name" value="P-loop containing nucleotide triphosphate hydrolases"/>
    <property type="match status" value="1"/>
</dbReference>
<organism evidence="12 13">
    <name type="scientific">Scytonema hofmannii PCC 7110</name>
    <dbReference type="NCBI Taxonomy" id="128403"/>
    <lineage>
        <taxon>Bacteria</taxon>
        <taxon>Bacillati</taxon>
        <taxon>Cyanobacteriota</taxon>
        <taxon>Cyanophyceae</taxon>
        <taxon>Nostocales</taxon>
        <taxon>Scytonemataceae</taxon>
        <taxon>Scytonema</taxon>
    </lineage>
</organism>
<dbReference type="SMART" id="SM00382">
    <property type="entry name" value="AAA"/>
    <property type="match status" value="1"/>
</dbReference>
<dbReference type="SUPFAM" id="SSF90123">
    <property type="entry name" value="ABC transporter transmembrane region"/>
    <property type="match status" value="1"/>
</dbReference>
<feature type="transmembrane region" description="Helical" evidence="9">
    <location>
        <begin position="83"/>
        <end position="106"/>
    </location>
</feature>
<dbReference type="STRING" id="128403.WA1_22460"/>
<protein>
    <submittedName>
        <fullName evidence="12">Protein tyrosine phosphatase</fullName>
    </submittedName>
</protein>
<dbReference type="AlphaFoldDB" id="A0A139X9U9"/>
<evidence type="ECO:0000256" key="6">
    <source>
        <dbReference type="ARBA" id="ARBA00022840"/>
    </source>
</evidence>
<dbReference type="PANTHER" id="PTHR43394">
    <property type="entry name" value="ATP-DEPENDENT PERMEASE MDL1, MITOCHONDRIAL"/>
    <property type="match status" value="1"/>
</dbReference>
<keyword evidence="13" id="KW-1185">Reference proteome</keyword>
<keyword evidence="7 9" id="KW-1133">Transmembrane helix</keyword>
<dbReference type="Proteomes" id="UP000076925">
    <property type="component" value="Unassembled WGS sequence"/>
</dbReference>
<dbReference type="SUPFAM" id="SSF52540">
    <property type="entry name" value="P-loop containing nucleoside triphosphate hydrolases"/>
    <property type="match status" value="1"/>
</dbReference>
<evidence type="ECO:0000256" key="7">
    <source>
        <dbReference type="ARBA" id="ARBA00022989"/>
    </source>
</evidence>